<sequence length="102" mass="11648">MGGSPSSFHRENCGSSSRDSPREGDSMINSDKENNKRIHTLSFKNKYIFLQDLEILDIGDAATQNAIPEVQDEITIGEFKIQQEENQQQDRINKRISQGRKH</sequence>
<feature type="region of interest" description="Disordered" evidence="1">
    <location>
        <begin position="81"/>
        <end position="102"/>
    </location>
</feature>
<evidence type="ECO:0000313" key="2">
    <source>
        <dbReference type="EMBL" id="MBW0472352.1"/>
    </source>
</evidence>
<comment type="caution">
    <text evidence="2">The sequence shown here is derived from an EMBL/GenBank/DDBJ whole genome shotgun (WGS) entry which is preliminary data.</text>
</comment>
<dbReference type="AlphaFoldDB" id="A0A9Q3BWY4"/>
<name>A0A9Q3BWY4_9BASI</name>
<evidence type="ECO:0000313" key="3">
    <source>
        <dbReference type="Proteomes" id="UP000765509"/>
    </source>
</evidence>
<feature type="compositionally biased region" description="Basic and acidic residues" evidence="1">
    <location>
        <begin position="19"/>
        <end position="36"/>
    </location>
</feature>
<evidence type="ECO:0000256" key="1">
    <source>
        <dbReference type="SAM" id="MobiDB-lite"/>
    </source>
</evidence>
<reference evidence="2" key="1">
    <citation type="submission" date="2021-03" db="EMBL/GenBank/DDBJ databases">
        <title>Draft genome sequence of rust myrtle Austropuccinia psidii MF-1, a brazilian biotype.</title>
        <authorList>
            <person name="Quecine M.C."/>
            <person name="Pachon D.M.R."/>
            <person name="Bonatelli M.L."/>
            <person name="Correr F.H."/>
            <person name="Franceschini L.M."/>
            <person name="Leite T.F."/>
            <person name="Margarido G.R.A."/>
            <person name="Almeida C.A."/>
            <person name="Ferrarezi J.A."/>
            <person name="Labate C.A."/>
        </authorList>
    </citation>
    <scope>NUCLEOTIDE SEQUENCE</scope>
    <source>
        <strain evidence="2">MF-1</strain>
    </source>
</reference>
<organism evidence="2 3">
    <name type="scientific">Austropuccinia psidii MF-1</name>
    <dbReference type="NCBI Taxonomy" id="1389203"/>
    <lineage>
        <taxon>Eukaryota</taxon>
        <taxon>Fungi</taxon>
        <taxon>Dikarya</taxon>
        <taxon>Basidiomycota</taxon>
        <taxon>Pucciniomycotina</taxon>
        <taxon>Pucciniomycetes</taxon>
        <taxon>Pucciniales</taxon>
        <taxon>Sphaerophragmiaceae</taxon>
        <taxon>Austropuccinia</taxon>
    </lineage>
</organism>
<keyword evidence="3" id="KW-1185">Reference proteome</keyword>
<feature type="compositionally biased region" description="Polar residues" evidence="1">
    <location>
        <begin position="1"/>
        <end position="18"/>
    </location>
</feature>
<gene>
    <name evidence="2" type="ORF">O181_012067</name>
</gene>
<feature type="region of interest" description="Disordered" evidence="1">
    <location>
        <begin position="1"/>
        <end position="36"/>
    </location>
</feature>
<protein>
    <submittedName>
        <fullName evidence="2">Uncharacterized protein</fullName>
    </submittedName>
</protein>
<dbReference type="Proteomes" id="UP000765509">
    <property type="component" value="Unassembled WGS sequence"/>
</dbReference>
<accession>A0A9Q3BWY4</accession>
<dbReference type="EMBL" id="AVOT02003057">
    <property type="protein sequence ID" value="MBW0472352.1"/>
    <property type="molecule type" value="Genomic_DNA"/>
</dbReference>
<proteinExistence type="predicted"/>